<dbReference type="Proteomes" id="UP000250088">
    <property type="component" value="Chromosome"/>
</dbReference>
<evidence type="ECO:0000256" key="1">
    <source>
        <dbReference type="SAM" id="MobiDB-lite"/>
    </source>
</evidence>
<evidence type="ECO:0000313" key="3">
    <source>
        <dbReference type="Proteomes" id="UP000250088"/>
    </source>
</evidence>
<name>A0A2Z2HUX3_9EURY</name>
<protein>
    <submittedName>
        <fullName evidence="2">Uncharacterized protein</fullName>
    </submittedName>
</protein>
<dbReference type="EMBL" id="CP019893">
    <property type="protein sequence ID" value="ARS91069.1"/>
    <property type="molecule type" value="Genomic_DNA"/>
</dbReference>
<dbReference type="KEGG" id="naj:B1756_15900"/>
<dbReference type="AlphaFoldDB" id="A0A2Z2HUX3"/>
<feature type="region of interest" description="Disordered" evidence="1">
    <location>
        <begin position="1"/>
        <end position="41"/>
    </location>
</feature>
<keyword evidence="3" id="KW-1185">Reference proteome</keyword>
<evidence type="ECO:0000313" key="2">
    <source>
        <dbReference type="EMBL" id="ARS91069.1"/>
    </source>
</evidence>
<sequence length="78" mass="9175">MQHGRSAKTKKLPDRFTPRTVRNRARRNRHSRVPACRPSQQIDRQEREIVVFDVAKYDRASRNDLCGGPTNRVTYHES</sequence>
<accession>A0A2Z2HUX3</accession>
<organism evidence="2 3">
    <name type="scientific">Natrarchaeobaculum aegyptiacum</name>
    <dbReference type="NCBI Taxonomy" id="745377"/>
    <lineage>
        <taxon>Archaea</taxon>
        <taxon>Methanobacteriati</taxon>
        <taxon>Methanobacteriota</taxon>
        <taxon>Stenosarchaea group</taxon>
        <taxon>Halobacteria</taxon>
        <taxon>Halobacteriales</taxon>
        <taxon>Natrialbaceae</taxon>
        <taxon>Natrarchaeobaculum</taxon>
    </lineage>
</organism>
<reference evidence="3" key="1">
    <citation type="submission" date="2017-02" db="EMBL/GenBank/DDBJ databases">
        <title>Natronthermophilus aegyptiacus gen. nov.,sp. nov., an aerobic, extremely halophilic alkalithermophilic archaeon isolated from the athalassohaline Wadi An Natrun, Egypt.</title>
        <authorList>
            <person name="Zhao B."/>
        </authorList>
    </citation>
    <scope>NUCLEOTIDE SEQUENCE [LARGE SCALE GENOMIC DNA]</scope>
    <source>
        <strain evidence="3">JW/NM-HA 15</strain>
    </source>
</reference>
<feature type="compositionally biased region" description="Basic residues" evidence="1">
    <location>
        <begin position="21"/>
        <end position="32"/>
    </location>
</feature>
<proteinExistence type="predicted"/>
<feature type="compositionally biased region" description="Basic residues" evidence="1">
    <location>
        <begin position="1"/>
        <end position="10"/>
    </location>
</feature>
<gene>
    <name evidence="2" type="ORF">B1756_15900</name>
</gene>